<sequence length="231" mass="25051">MATDLKSGWESTDGHRRKERVRREITIPPFAFRVDLHGTTASLSPGRLHQVRRAGKAELVSKSSKEIFDHILYIASSPSPLILSEEVLTAERGKGEQSGDSTSRLGVLKQPWTMDAPGQCECVKWNKREMTLSATYRHPLNFIPPLTAESQSLSPSLLTGELPSPAARSRPSPAIAEIPVMARTGNQACTNISHAKRCGNPGYSAVTGLPNCIIPPGAPIPESYTAPAQYI</sequence>
<keyword evidence="3" id="KW-1185">Reference proteome</keyword>
<evidence type="ECO:0000313" key="2">
    <source>
        <dbReference type="EMBL" id="TEB20985.1"/>
    </source>
</evidence>
<name>A0A4Y7SGN4_COPMI</name>
<dbReference type="AlphaFoldDB" id="A0A4Y7SGN4"/>
<dbReference type="EMBL" id="QPFP01000127">
    <property type="protein sequence ID" value="TEB20985.1"/>
    <property type="molecule type" value="Genomic_DNA"/>
</dbReference>
<protein>
    <submittedName>
        <fullName evidence="2">Uncharacterized protein</fullName>
    </submittedName>
</protein>
<proteinExistence type="predicted"/>
<organism evidence="2 3">
    <name type="scientific">Coprinellus micaceus</name>
    <name type="common">Glistening ink-cap mushroom</name>
    <name type="synonym">Coprinus micaceus</name>
    <dbReference type="NCBI Taxonomy" id="71717"/>
    <lineage>
        <taxon>Eukaryota</taxon>
        <taxon>Fungi</taxon>
        <taxon>Dikarya</taxon>
        <taxon>Basidiomycota</taxon>
        <taxon>Agaricomycotina</taxon>
        <taxon>Agaricomycetes</taxon>
        <taxon>Agaricomycetidae</taxon>
        <taxon>Agaricales</taxon>
        <taxon>Agaricineae</taxon>
        <taxon>Psathyrellaceae</taxon>
        <taxon>Coprinellus</taxon>
    </lineage>
</organism>
<evidence type="ECO:0000313" key="3">
    <source>
        <dbReference type="Proteomes" id="UP000298030"/>
    </source>
</evidence>
<evidence type="ECO:0000256" key="1">
    <source>
        <dbReference type="SAM" id="MobiDB-lite"/>
    </source>
</evidence>
<feature type="region of interest" description="Disordered" evidence="1">
    <location>
        <begin position="1"/>
        <end position="20"/>
    </location>
</feature>
<dbReference type="Proteomes" id="UP000298030">
    <property type="component" value="Unassembled WGS sequence"/>
</dbReference>
<accession>A0A4Y7SGN4</accession>
<reference evidence="2 3" key="1">
    <citation type="journal article" date="2019" name="Nat. Ecol. Evol.">
        <title>Megaphylogeny resolves global patterns of mushroom evolution.</title>
        <authorList>
            <person name="Varga T."/>
            <person name="Krizsan K."/>
            <person name="Foldi C."/>
            <person name="Dima B."/>
            <person name="Sanchez-Garcia M."/>
            <person name="Sanchez-Ramirez S."/>
            <person name="Szollosi G.J."/>
            <person name="Szarkandi J.G."/>
            <person name="Papp V."/>
            <person name="Albert L."/>
            <person name="Andreopoulos W."/>
            <person name="Angelini C."/>
            <person name="Antonin V."/>
            <person name="Barry K.W."/>
            <person name="Bougher N.L."/>
            <person name="Buchanan P."/>
            <person name="Buyck B."/>
            <person name="Bense V."/>
            <person name="Catcheside P."/>
            <person name="Chovatia M."/>
            <person name="Cooper J."/>
            <person name="Damon W."/>
            <person name="Desjardin D."/>
            <person name="Finy P."/>
            <person name="Geml J."/>
            <person name="Haridas S."/>
            <person name="Hughes K."/>
            <person name="Justo A."/>
            <person name="Karasinski D."/>
            <person name="Kautmanova I."/>
            <person name="Kiss B."/>
            <person name="Kocsube S."/>
            <person name="Kotiranta H."/>
            <person name="LaButti K.M."/>
            <person name="Lechner B.E."/>
            <person name="Liimatainen K."/>
            <person name="Lipzen A."/>
            <person name="Lukacs Z."/>
            <person name="Mihaltcheva S."/>
            <person name="Morgado L.N."/>
            <person name="Niskanen T."/>
            <person name="Noordeloos M.E."/>
            <person name="Ohm R.A."/>
            <person name="Ortiz-Santana B."/>
            <person name="Ovrebo C."/>
            <person name="Racz N."/>
            <person name="Riley R."/>
            <person name="Savchenko A."/>
            <person name="Shiryaev A."/>
            <person name="Soop K."/>
            <person name="Spirin V."/>
            <person name="Szebenyi C."/>
            <person name="Tomsovsky M."/>
            <person name="Tulloss R.E."/>
            <person name="Uehling J."/>
            <person name="Grigoriev I.V."/>
            <person name="Vagvolgyi C."/>
            <person name="Papp T."/>
            <person name="Martin F.M."/>
            <person name="Miettinen O."/>
            <person name="Hibbett D.S."/>
            <person name="Nagy L.G."/>
        </authorList>
    </citation>
    <scope>NUCLEOTIDE SEQUENCE [LARGE SCALE GENOMIC DNA]</scope>
    <source>
        <strain evidence="2 3">FP101781</strain>
    </source>
</reference>
<gene>
    <name evidence="2" type="ORF">FA13DRAFT_1717368</name>
</gene>
<comment type="caution">
    <text evidence="2">The sequence shown here is derived from an EMBL/GenBank/DDBJ whole genome shotgun (WGS) entry which is preliminary data.</text>
</comment>